<keyword evidence="2" id="KW-1133">Transmembrane helix</keyword>
<name>A0A8J8MEW7_9FIRM</name>
<accession>A0A8J8MEW7</accession>
<evidence type="ECO:0000313" key="4">
    <source>
        <dbReference type="Proteomes" id="UP000677305"/>
    </source>
</evidence>
<reference evidence="3 4" key="1">
    <citation type="submission" date="2020-07" db="EMBL/GenBank/DDBJ databases">
        <title>Vallitalea guaymasensis genome.</title>
        <authorList>
            <person name="Postec A."/>
        </authorList>
    </citation>
    <scope>NUCLEOTIDE SEQUENCE [LARGE SCALE GENOMIC DNA]</scope>
    <source>
        <strain evidence="3 4">Ra1766G1</strain>
    </source>
</reference>
<evidence type="ECO:0000256" key="1">
    <source>
        <dbReference type="SAM" id="MobiDB-lite"/>
    </source>
</evidence>
<feature type="region of interest" description="Disordered" evidence="1">
    <location>
        <begin position="1"/>
        <end position="23"/>
    </location>
</feature>
<keyword evidence="2" id="KW-0812">Transmembrane</keyword>
<keyword evidence="4" id="KW-1185">Reference proteome</keyword>
<protein>
    <submittedName>
        <fullName evidence="3">Uncharacterized protein</fullName>
    </submittedName>
</protein>
<gene>
    <name evidence="3" type="ORF">HYG85_23070</name>
</gene>
<dbReference type="EMBL" id="CP058561">
    <property type="protein sequence ID" value="QUH31651.1"/>
    <property type="molecule type" value="Genomic_DNA"/>
</dbReference>
<dbReference type="RefSeq" id="WP_113675011.1">
    <property type="nucleotide sequence ID" value="NZ_CAJXUH010000010.1"/>
</dbReference>
<feature type="transmembrane region" description="Helical" evidence="2">
    <location>
        <begin position="28"/>
        <end position="45"/>
    </location>
</feature>
<proteinExistence type="predicted"/>
<feature type="compositionally biased region" description="Basic residues" evidence="1">
    <location>
        <begin position="1"/>
        <end position="18"/>
    </location>
</feature>
<keyword evidence="2" id="KW-0472">Membrane</keyword>
<sequence>MKKKNVRRRNNRYNSRNRKKEDTYSSKLAIKIFISFVILLSTLYLKKYEIKIGEFDVNSIYEVLYYNEDFAELSNKVLKIGDETAVKDFLN</sequence>
<evidence type="ECO:0000256" key="2">
    <source>
        <dbReference type="SAM" id="Phobius"/>
    </source>
</evidence>
<dbReference type="AlphaFoldDB" id="A0A8J8MEW7"/>
<dbReference type="Proteomes" id="UP000677305">
    <property type="component" value="Chromosome"/>
</dbReference>
<dbReference type="KEGG" id="vgu:HYG85_23070"/>
<organism evidence="3 4">
    <name type="scientific">Vallitalea guaymasensis</name>
    <dbReference type="NCBI Taxonomy" id="1185412"/>
    <lineage>
        <taxon>Bacteria</taxon>
        <taxon>Bacillati</taxon>
        <taxon>Bacillota</taxon>
        <taxon>Clostridia</taxon>
        <taxon>Lachnospirales</taxon>
        <taxon>Vallitaleaceae</taxon>
        <taxon>Vallitalea</taxon>
    </lineage>
</organism>
<evidence type="ECO:0000313" key="3">
    <source>
        <dbReference type="EMBL" id="QUH31651.1"/>
    </source>
</evidence>